<name>A0AAV7ICQ7_COTGL</name>
<dbReference type="Proteomes" id="UP000826195">
    <property type="component" value="Unassembled WGS sequence"/>
</dbReference>
<keyword evidence="1" id="KW-1133">Transmembrane helix</keyword>
<reference evidence="2 3" key="1">
    <citation type="journal article" date="2021" name="J. Hered.">
        <title>A chromosome-level genome assembly of the parasitoid wasp, Cotesia glomerata (Hymenoptera: Braconidae).</title>
        <authorList>
            <person name="Pinto B.J."/>
            <person name="Weis J.J."/>
            <person name="Gamble T."/>
            <person name="Ode P.J."/>
            <person name="Paul R."/>
            <person name="Zaspel J.M."/>
        </authorList>
    </citation>
    <scope>NUCLEOTIDE SEQUENCE [LARGE SCALE GENOMIC DNA]</scope>
    <source>
        <strain evidence="2">CgM1</strain>
    </source>
</reference>
<gene>
    <name evidence="2" type="ORF">KQX54_005365</name>
</gene>
<accession>A0AAV7ICQ7</accession>
<dbReference type="EMBL" id="JAHXZJ010001864">
    <property type="protein sequence ID" value="KAH0549047.1"/>
    <property type="molecule type" value="Genomic_DNA"/>
</dbReference>
<comment type="caution">
    <text evidence="2">The sequence shown here is derived from an EMBL/GenBank/DDBJ whole genome shotgun (WGS) entry which is preliminary data.</text>
</comment>
<evidence type="ECO:0000313" key="2">
    <source>
        <dbReference type="EMBL" id="KAH0549047.1"/>
    </source>
</evidence>
<feature type="transmembrane region" description="Helical" evidence="1">
    <location>
        <begin position="12"/>
        <end position="35"/>
    </location>
</feature>
<sequence length="237" mass="28454">MPIKIDEKQIVLIIQGCILFGVIIALIIVICRPVYVPEVSKHEKLLKELGSTRITAQDLKIVERFKTDRENYFVTENLVWNNDVDKFISVCDFATRILKVYNNYRNDDIYLLLVTDIINKINQLVFTERKKDILKKENDYQAIVYLARLFNTFEYIADDKILGIWFNEENMIYTIIPRLLTYYLEPDKKNFIYDIKENKALTILEQKFSKIHSFADNRKKIYLYDYHYDIYQIFKEK</sequence>
<evidence type="ECO:0000313" key="3">
    <source>
        <dbReference type="Proteomes" id="UP000826195"/>
    </source>
</evidence>
<keyword evidence="3" id="KW-1185">Reference proteome</keyword>
<evidence type="ECO:0000256" key="1">
    <source>
        <dbReference type="SAM" id="Phobius"/>
    </source>
</evidence>
<proteinExistence type="predicted"/>
<dbReference type="AlphaFoldDB" id="A0AAV7ICQ7"/>
<keyword evidence="1" id="KW-0472">Membrane</keyword>
<protein>
    <submittedName>
        <fullName evidence="2">Uncharacterized protein</fullName>
    </submittedName>
</protein>
<organism evidence="2 3">
    <name type="scientific">Cotesia glomerata</name>
    <name type="common">Lepidopteran parasitic wasp</name>
    <name type="synonym">Apanteles glomeratus</name>
    <dbReference type="NCBI Taxonomy" id="32391"/>
    <lineage>
        <taxon>Eukaryota</taxon>
        <taxon>Metazoa</taxon>
        <taxon>Ecdysozoa</taxon>
        <taxon>Arthropoda</taxon>
        <taxon>Hexapoda</taxon>
        <taxon>Insecta</taxon>
        <taxon>Pterygota</taxon>
        <taxon>Neoptera</taxon>
        <taxon>Endopterygota</taxon>
        <taxon>Hymenoptera</taxon>
        <taxon>Apocrita</taxon>
        <taxon>Ichneumonoidea</taxon>
        <taxon>Braconidae</taxon>
        <taxon>Microgastrinae</taxon>
        <taxon>Cotesia</taxon>
    </lineage>
</organism>
<keyword evidence="1" id="KW-0812">Transmembrane</keyword>